<dbReference type="Gene3D" id="3.20.20.70">
    <property type="entry name" value="Aldolase class I"/>
    <property type="match status" value="1"/>
</dbReference>
<dbReference type="FunFam" id="3.20.20.70:FF:000059">
    <property type="entry name" value="N-ethylmaleimide reductase, FMN-linked"/>
    <property type="match status" value="1"/>
</dbReference>
<dbReference type="Pfam" id="PF00724">
    <property type="entry name" value="Oxidored_FMN"/>
    <property type="match status" value="1"/>
</dbReference>
<dbReference type="Proteomes" id="UP000223759">
    <property type="component" value="Unassembled WGS sequence"/>
</dbReference>
<reference evidence="6 7" key="1">
    <citation type="submission" date="2017-01" db="EMBL/GenBank/DDBJ databases">
        <authorList>
            <person name="Mah S.A."/>
            <person name="Swanson W.J."/>
            <person name="Moy G.W."/>
            <person name="Vacquier V.D."/>
        </authorList>
    </citation>
    <scope>NUCLEOTIDE SEQUENCE [LARGE SCALE GENOMIC DNA]</scope>
    <source>
        <strain evidence="6 7">M9</strain>
    </source>
</reference>
<evidence type="ECO:0000259" key="5">
    <source>
        <dbReference type="Pfam" id="PF00724"/>
    </source>
</evidence>
<evidence type="ECO:0000313" key="7">
    <source>
        <dbReference type="Proteomes" id="UP000223759"/>
    </source>
</evidence>
<protein>
    <submittedName>
        <fullName evidence="6">N-ethylmaleimide reductase</fullName>
    </submittedName>
</protein>
<dbReference type="AlphaFoldDB" id="A0A1R3VY85"/>
<keyword evidence="7" id="KW-1185">Reference proteome</keyword>
<dbReference type="GO" id="GO:0016628">
    <property type="term" value="F:oxidoreductase activity, acting on the CH-CH group of donors, NAD or NADP as acceptor"/>
    <property type="evidence" value="ECO:0007669"/>
    <property type="project" value="UniProtKB-ARBA"/>
</dbReference>
<dbReference type="EMBL" id="FTPK01000002">
    <property type="protein sequence ID" value="SIT69424.1"/>
    <property type="molecule type" value="Genomic_DNA"/>
</dbReference>
<dbReference type="InterPro" id="IPR045247">
    <property type="entry name" value="Oye-like"/>
</dbReference>
<dbReference type="SUPFAM" id="SSF51395">
    <property type="entry name" value="FMN-linked oxidoreductases"/>
    <property type="match status" value="1"/>
</dbReference>
<evidence type="ECO:0000313" key="6">
    <source>
        <dbReference type="EMBL" id="SIT69424.1"/>
    </source>
</evidence>
<dbReference type="GO" id="GO:0010181">
    <property type="term" value="F:FMN binding"/>
    <property type="evidence" value="ECO:0007669"/>
    <property type="project" value="InterPro"/>
</dbReference>
<keyword evidence="3" id="KW-0560">Oxidoreductase</keyword>
<evidence type="ECO:0000256" key="2">
    <source>
        <dbReference type="ARBA" id="ARBA00005979"/>
    </source>
</evidence>
<dbReference type="RefSeq" id="WP_076755488.1">
    <property type="nucleotide sequence ID" value="NZ_CP023018.1"/>
</dbReference>
<name>A0A1R3VY85_9GAMM</name>
<dbReference type="PANTHER" id="PTHR22893">
    <property type="entry name" value="NADH OXIDOREDUCTASE-RELATED"/>
    <property type="match status" value="1"/>
</dbReference>
<dbReference type="InterPro" id="IPR013785">
    <property type="entry name" value="Aldolase_TIM"/>
</dbReference>
<proteinExistence type="inferred from homology"/>
<organism evidence="6 7">
    <name type="scientific">Ectothiorhodosinus mongolicus</name>
    <dbReference type="NCBI Taxonomy" id="233100"/>
    <lineage>
        <taxon>Bacteria</taxon>
        <taxon>Pseudomonadati</taxon>
        <taxon>Pseudomonadota</taxon>
        <taxon>Gammaproteobacteria</taxon>
        <taxon>Chromatiales</taxon>
        <taxon>Ectothiorhodospiraceae</taxon>
        <taxon>Ectothiorhodosinus</taxon>
    </lineage>
</organism>
<feature type="region of interest" description="Disordered" evidence="4">
    <location>
        <begin position="332"/>
        <end position="356"/>
    </location>
</feature>
<dbReference type="InterPro" id="IPR001155">
    <property type="entry name" value="OxRdtase_FMN_N"/>
</dbReference>
<comment type="cofactor">
    <cofactor evidence="1">
        <name>FMN</name>
        <dbReference type="ChEBI" id="CHEBI:58210"/>
    </cofactor>
</comment>
<dbReference type="GO" id="GO:0005829">
    <property type="term" value="C:cytosol"/>
    <property type="evidence" value="ECO:0007669"/>
    <property type="project" value="UniProtKB-ARBA"/>
</dbReference>
<feature type="domain" description="NADH:flavin oxidoreductase/NADH oxidase N-terminal" evidence="5">
    <location>
        <begin position="8"/>
        <end position="332"/>
    </location>
</feature>
<evidence type="ECO:0000256" key="4">
    <source>
        <dbReference type="SAM" id="MobiDB-lite"/>
    </source>
</evidence>
<dbReference type="OrthoDB" id="8523426at2"/>
<evidence type="ECO:0000256" key="1">
    <source>
        <dbReference type="ARBA" id="ARBA00001917"/>
    </source>
</evidence>
<sequence>MPSKDVDLFSRLYAGALDLKNRVVMAPMTRGRAADDGTPTELMAEYYAQRASAGLIITEGVYPCDMGKGYLRTPGICTDEQVDAWRQITDAVHAAGGVIVMQLMHAGRISDPSFLPGGATPVSASAVPARGESLTDAGPKPFVTPRAMTIDEIEEVIEDYRTATATALFAGFDGVELHAASGYLPEQFLCSRSNLRDDEYGGSLENRARFILELADAMASVRSGDYIGIKLAPEMVFNDIADDTPQDTYSYLVEQLNDYRLAYLHVAQFEASTDYHELLRPLFRGDAYLAGGNLTQASAEEMVRSGRADAAVFGNAFISNPDLPERFRHNAPLTEPDRDTFYTPGPKGYTDYPPMS</sequence>
<gene>
    <name evidence="6" type="ORF">SAMN05216526_1080</name>
</gene>
<comment type="similarity">
    <text evidence="2">Belongs to the NADH:flavin oxidoreductase/NADH oxidase family.</text>
</comment>
<evidence type="ECO:0000256" key="3">
    <source>
        <dbReference type="ARBA" id="ARBA00023002"/>
    </source>
</evidence>
<dbReference type="STRING" id="233100.SAMN05216526_1080"/>
<dbReference type="PANTHER" id="PTHR22893:SF91">
    <property type="entry name" value="NADPH DEHYDROGENASE 2-RELATED"/>
    <property type="match status" value="1"/>
</dbReference>
<accession>A0A1R3VY85</accession>
<dbReference type="CDD" id="cd02933">
    <property type="entry name" value="OYE_like_FMN"/>
    <property type="match status" value="1"/>
</dbReference>